<dbReference type="InterPro" id="IPR001816">
    <property type="entry name" value="Transl_elong_EFTs/EF1B"/>
</dbReference>
<sequence>MAISAQAVKQLKELTNCGMMDCKRALEETNGDVDAAIKN</sequence>
<dbReference type="CDD" id="cd14275">
    <property type="entry name" value="UBA_EF-Ts"/>
    <property type="match status" value="1"/>
</dbReference>
<comment type="similarity">
    <text evidence="1">Belongs to the EF-Ts family.</text>
</comment>
<dbReference type="FunFam" id="1.10.8.10:FF:000001">
    <property type="entry name" value="Elongation factor Ts"/>
    <property type="match status" value="1"/>
</dbReference>
<dbReference type="InterPro" id="IPR009060">
    <property type="entry name" value="UBA-like_sf"/>
</dbReference>
<evidence type="ECO:0000256" key="1">
    <source>
        <dbReference type="ARBA" id="ARBA00005532"/>
    </source>
</evidence>
<protein>
    <submittedName>
        <fullName evidence="4">Translation elongation factor Ts</fullName>
    </submittedName>
</protein>
<dbReference type="EMBL" id="AJWY01008805">
    <property type="protein sequence ID" value="EKC60184.1"/>
    <property type="molecule type" value="Genomic_DNA"/>
</dbReference>
<accession>K1SXV6</accession>
<dbReference type="SUPFAM" id="SSF46934">
    <property type="entry name" value="UBA-like"/>
    <property type="match status" value="1"/>
</dbReference>
<gene>
    <name evidence="4" type="ORF">LEA_12995</name>
</gene>
<keyword evidence="3" id="KW-0648">Protein biosynthesis</keyword>
<organism evidence="4">
    <name type="scientific">human gut metagenome</name>
    <dbReference type="NCBI Taxonomy" id="408170"/>
    <lineage>
        <taxon>unclassified sequences</taxon>
        <taxon>metagenomes</taxon>
        <taxon>organismal metagenomes</taxon>
    </lineage>
</organism>
<proteinExistence type="inferred from homology"/>
<evidence type="ECO:0000256" key="2">
    <source>
        <dbReference type="ARBA" id="ARBA00022768"/>
    </source>
</evidence>
<dbReference type="GO" id="GO:0003746">
    <property type="term" value="F:translation elongation factor activity"/>
    <property type="evidence" value="ECO:0007669"/>
    <property type="project" value="UniProtKB-KW"/>
</dbReference>
<evidence type="ECO:0000256" key="3">
    <source>
        <dbReference type="ARBA" id="ARBA00022917"/>
    </source>
</evidence>
<dbReference type="Gene3D" id="1.10.8.10">
    <property type="entry name" value="DNA helicase RuvA subunit, C-terminal domain"/>
    <property type="match status" value="1"/>
</dbReference>
<evidence type="ECO:0000313" key="4">
    <source>
        <dbReference type="EMBL" id="EKC60184.1"/>
    </source>
</evidence>
<name>K1SXV6_9ZZZZ</name>
<dbReference type="AlphaFoldDB" id="K1SXV6"/>
<reference evidence="4" key="1">
    <citation type="journal article" date="2013" name="Environ. Microbiol.">
        <title>Microbiota from the distal guts of lean and obese adolescents exhibit partial functional redundancy besides clear differences in community structure.</title>
        <authorList>
            <person name="Ferrer M."/>
            <person name="Ruiz A."/>
            <person name="Lanza F."/>
            <person name="Haange S.B."/>
            <person name="Oberbach A."/>
            <person name="Till H."/>
            <person name="Bargiela R."/>
            <person name="Campoy C."/>
            <person name="Segura M.T."/>
            <person name="Richter M."/>
            <person name="von Bergen M."/>
            <person name="Seifert J."/>
            <person name="Suarez A."/>
        </authorList>
    </citation>
    <scope>NUCLEOTIDE SEQUENCE</scope>
</reference>
<feature type="non-terminal residue" evidence="4">
    <location>
        <position position="39"/>
    </location>
</feature>
<comment type="caution">
    <text evidence="4">The sequence shown here is derived from an EMBL/GenBank/DDBJ whole genome shotgun (WGS) entry which is preliminary data.</text>
</comment>
<keyword evidence="2 4" id="KW-0251">Elongation factor</keyword>
<dbReference type="HAMAP" id="MF_00050">
    <property type="entry name" value="EF_Ts"/>
    <property type="match status" value="1"/>
</dbReference>